<reference evidence="3" key="1">
    <citation type="submission" date="2014-06" db="EMBL/GenBank/DDBJ databases">
        <authorList>
            <person name="Winans N.J."/>
            <person name="Newell P.D."/>
            <person name="Douglas A.E."/>
        </authorList>
    </citation>
    <scope>NUCLEOTIDE SEQUENCE [LARGE SCALE GENOMIC DNA]</scope>
    <source>
        <strain evidence="3">DmL_052</strain>
    </source>
</reference>
<dbReference type="Pfam" id="PF04977">
    <property type="entry name" value="DivIC"/>
    <property type="match status" value="1"/>
</dbReference>
<keyword evidence="3" id="KW-1185">Reference proteome</keyword>
<proteinExistence type="predicted"/>
<organism evidence="2 3">
    <name type="scientific">Commensalibacter intestini</name>
    <dbReference type="NCBI Taxonomy" id="479936"/>
    <lineage>
        <taxon>Bacteria</taxon>
        <taxon>Pseudomonadati</taxon>
        <taxon>Pseudomonadota</taxon>
        <taxon>Alphaproteobacteria</taxon>
        <taxon>Acetobacterales</taxon>
        <taxon>Acetobacteraceae</taxon>
    </lineage>
</organism>
<keyword evidence="1" id="KW-1133">Transmembrane helix</keyword>
<sequence length="109" mass="12672">MQFFHFVKKVIKALIPPVFFLGLTGYFLWNTMNGDHGLKSYYVQQKLLVEAQNAQQDAVSEQQAWGRRVVGLKEGHLDKDLLDERTRVMLSFAQDNEIVIPYKANDHLY</sequence>
<dbReference type="RefSeq" id="WP_008853817.1">
    <property type="nucleotide sequence ID" value="NZ_JOPB01000001.1"/>
</dbReference>
<comment type="caution">
    <text evidence="2">The sequence shown here is derived from an EMBL/GenBank/DDBJ whole genome shotgun (WGS) entry which is preliminary data.</text>
</comment>
<dbReference type="EMBL" id="JOPB01000001">
    <property type="protein sequence ID" value="OUI79427.1"/>
    <property type="molecule type" value="Genomic_DNA"/>
</dbReference>
<accession>A0A251ZXN9</accession>
<evidence type="ECO:0000313" key="3">
    <source>
        <dbReference type="Proteomes" id="UP000194946"/>
    </source>
</evidence>
<feature type="transmembrane region" description="Helical" evidence="1">
    <location>
        <begin position="12"/>
        <end position="29"/>
    </location>
</feature>
<gene>
    <name evidence="2" type="ORF">HK18_02370</name>
</gene>
<dbReference type="Proteomes" id="UP000194946">
    <property type="component" value="Unassembled WGS sequence"/>
</dbReference>
<evidence type="ECO:0000313" key="2">
    <source>
        <dbReference type="EMBL" id="OUI79427.1"/>
    </source>
</evidence>
<name>A0A251ZXN9_9PROT</name>
<evidence type="ECO:0000256" key="1">
    <source>
        <dbReference type="SAM" id="Phobius"/>
    </source>
</evidence>
<keyword evidence="1" id="KW-0812">Transmembrane</keyword>
<dbReference type="InterPro" id="IPR007060">
    <property type="entry name" value="FtsL/DivIC"/>
</dbReference>
<dbReference type="AlphaFoldDB" id="A0A251ZXN9"/>
<keyword evidence="1" id="KW-0472">Membrane</keyword>
<protein>
    <submittedName>
        <fullName evidence="2">Septation inhibitor protein</fullName>
    </submittedName>
</protein>